<feature type="chain" id="PRO_5035478326" evidence="1">
    <location>
        <begin position="24"/>
        <end position="223"/>
    </location>
</feature>
<dbReference type="EMBL" id="OV170223">
    <property type="protein sequence ID" value="CAH0722140.1"/>
    <property type="molecule type" value="Genomic_DNA"/>
</dbReference>
<accession>A0A8J9VLP9</accession>
<evidence type="ECO:0000313" key="2">
    <source>
        <dbReference type="EMBL" id="CAH0722140.1"/>
    </source>
</evidence>
<dbReference type="AlphaFoldDB" id="A0A8J9VLP9"/>
<feature type="signal peptide" evidence="1">
    <location>
        <begin position="1"/>
        <end position="23"/>
    </location>
</feature>
<dbReference type="Proteomes" id="UP000838878">
    <property type="component" value="Chromosome 3"/>
</dbReference>
<evidence type="ECO:0000256" key="1">
    <source>
        <dbReference type="SAM" id="SignalP"/>
    </source>
</evidence>
<dbReference type="OrthoDB" id="7180355at2759"/>
<reference evidence="2" key="1">
    <citation type="submission" date="2021-12" db="EMBL/GenBank/DDBJ databases">
        <authorList>
            <person name="Martin H S."/>
        </authorList>
    </citation>
    <scope>NUCLEOTIDE SEQUENCE</scope>
</reference>
<protein>
    <submittedName>
        <fullName evidence="2">Uncharacterized protein</fullName>
    </submittedName>
</protein>
<organism evidence="2 3">
    <name type="scientific">Brenthis ino</name>
    <name type="common">lesser marbled fritillary</name>
    <dbReference type="NCBI Taxonomy" id="405034"/>
    <lineage>
        <taxon>Eukaryota</taxon>
        <taxon>Metazoa</taxon>
        <taxon>Ecdysozoa</taxon>
        <taxon>Arthropoda</taxon>
        <taxon>Hexapoda</taxon>
        <taxon>Insecta</taxon>
        <taxon>Pterygota</taxon>
        <taxon>Neoptera</taxon>
        <taxon>Endopterygota</taxon>
        <taxon>Lepidoptera</taxon>
        <taxon>Glossata</taxon>
        <taxon>Ditrysia</taxon>
        <taxon>Papilionoidea</taxon>
        <taxon>Nymphalidae</taxon>
        <taxon>Heliconiinae</taxon>
        <taxon>Argynnini</taxon>
        <taxon>Brenthis</taxon>
    </lineage>
</organism>
<keyword evidence="1" id="KW-0732">Signal</keyword>
<proteinExistence type="predicted"/>
<sequence length="223" mass="25823">MLFSKLHITYFLLLNTFVKNGKTQKDGTYDDKNKANIGRRFLEDLDDKEWHVAHLRTMDLSHDDCEKTFEDKAKKYRDTLKNDAALVKFVSGDAIPAQTHNLSRDKCERNLSNAFYSNVKKKNVLKMNETEIKDQSKNLTSLDGDVDSATTANNLATHGSNTVNRTQQRRSEYQFSSVEYYDDVQDFDESICPNTVEIIELEIDQLRSYDVQCEAIVEWRSLE</sequence>
<name>A0A8J9VLP9_9NEOP</name>
<evidence type="ECO:0000313" key="3">
    <source>
        <dbReference type="Proteomes" id="UP000838878"/>
    </source>
</evidence>
<keyword evidence="3" id="KW-1185">Reference proteome</keyword>
<feature type="non-terminal residue" evidence="2">
    <location>
        <position position="223"/>
    </location>
</feature>
<gene>
    <name evidence="2" type="ORF">BINO364_LOCUS8149</name>
</gene>